<proteinExistence type="predicted"/>
<name>A0AAD9JXZ2_9ANNE</name>
<organism evidence="2 3">
    <name type="scientific">Paralvinella palmiformis</name>
    <dbReference type="NCBI Taxonomy" id="53620"/>
    <lineage>
        <taxon>Eukaryota</taxon>
        <taxon>Metazoa</taxon>
        <taxon>Spiralia</taxon>
        <taxon>Lophotrochozoa</taxon>
        <taxon>Annelida</taxon>
        <taxon>Polychaeta</taxon>
        <taxon>Sedentaria</taxon>
        <taxon>Canalipalpata</taxon>
        <taxon>Terebellida</taxon>
        <taxon>Terebelliformia</taxon>
        <taxon>Alvinellidae</taxon>
        <taxon>Paralvinella</taxon>
    </lineage>
</organism>
<sequence>MGQQESYTQEGGNTAAPSRGASTSEDVSDRANRPVTASTTGHTGRRRVDKLLRRAQNTLEAKLRGRDRSASPSLGKTSKKDTRPRSSGSLEPSPKPSYSQSHSTPEESSSLQDVDVKSGKHSQETGISETHPGAHIGVEVYGEVQTSGYPELRRHQFM</sequence>
<dbReference type="Proteomes" id="UP001208570">
    <property type="component" value="Unassembled WGS sequence"/>
</dbReference>
<evidence type="ECO:0000313" key="2">
    <source>
        <dbReference type="EMBL" id="KAK2161344.1"/>
    </source>
</evidence>
<evidence type="ECO:0000313" key="3">
    <source>
        <dbReference type="Proteomes" id="UP001208570"/>
    </source>
</evidence>
<reference evidence="2" key="1">
    <citation type="journal article" date="2023" name="Mol. Biol. Evol.">
        <title>Third-Generation Sequencing Reveals the Adaptive Role of the Epigenome in Three Deep-Sea Polychaetes.</title>
        <authorList>
            <person name="Perez M."/>
            <person name="Aroh O."/>
            <person name="Sun Y."/>
            <person name="Lan Y."/>
            <person name="Juniper S.K."/>
            <person name="Young C.R."/>
            <person name="Angers B."/>
            <person name="Qian P.Y."/>
        </authorList>
    </citation>
    <scope>NUCLEOTIDE SEQUENCE</scope>
    <source>
        <strain evidence="2">P08H-3</strain>
    </source>
</reference>
<keyword evidence="3" id="KW-1185">Reference proteome</keyword>
<dbReference type="EMBL" id="JAODUP010000118">
    <property type="protein sequence ID" value="KAK2161344.1"/>
    <property type="molecule type" value="Genomic_DNA"/>
</dbReference>
<feature type="compositionally biased region" description="Polar residues" evidence="1">
    <location>
        <begin position="1"/>
        <end position="25"/>
    </location>
</feature>
<feature type="compositionally biased region" description="Basic and acidic residues" evidence="1">
    <location>
        <begin position="114"/>
        <end position="123"/>
    </location>
</feature>
<accession>A0AAD9JXZ2</accession>
<feature type="region of interest" description="Disordered" evidence="1">
    <location>
        <begin position="1"/>
        <end position="158"/>
    </location>
</feature>
<feature type="compositionally biased region" description="Low complexity" evidence="1">
    <location>
        <begin position="97"/>
        <end position="110"/>
    </location>
</feature>
<protein>
    <submittedName>
        <fullName evidence="2">Uncharacterized protein</fullName>
    </submittedName>
</protein>
<dbReference type="AlphaFoldDB" id="A0AAD9JXZ2"/>
<gene>
    <name evidence="2" type="ORF">LSH36_118g02005</name>
</gene>
<comment type="caution">
    <text evidence="2">The sequence shown here is derived from an EMBL/GenBank/DDBJ whole genome shotgun (WGS) entry which is preliminary data.</text>
</comment>
<evidence type="ECO:0000256" key="1">
    <source>
        <dbReference type="SAM" id="MobiDB-lite"/>
    </source>
</evidence>